<evidence type="ECO:0000313" key="1">
    <source>
        <dbReference type="EMBL" id="MCO6025943.1"/>
    </source>
</evidence>
<sequence length="88" mass="10101">MISFTSEQDYYIYPDPVDMRHFKRTLKNCLNIGSERSAKNVAFMFSVVESCAMNAISPVVYIKDLLVKFADENISNQTLLPCYYAKVC</sequence>
<gene>
    <name evidence="1" type="ORF">NG821_08855</name>
</gene>
<comment type="caution">
    <text evidence="1">The sequence shown here is derived from an EMBL/GenBank/DDBJ whole genome shotgun (WGS) entry which is preliminary data.</text>
</comment>
<dbReference type="EMBL" id="JAMXLY010000033">
    <property type="protein sequence ID" value="MCO6025943.1"/>
    <property type="molecule type" value="Genomic_DNA"/>
</dbReference>
<proteinExistence type="predicted"/>
<protein>
    <submittedName>
        <fullName evidence="1">Transposase</fullName>
    </submittedName>
</protein>
<organism evidence="1 2">
    <name type="scientific">Segatella cerevisiae</name>
    <dbReference type="NCBI Taxonomy" id="2053716"/>
    <lineage>
        <taxon>Bacteria</taxon>
        <taxon>Pseudomonadati</taxon>
        <taxon>Bacteroidota</taxon>
        <taxon>Bacteroidia</taxon>
        <taxon>Bacteroidales</taxon>
        <taxon>Prevotellaceae</taxon>
        <taxon>Segatella</taxon>
    </lineage>
</organism>
<dbReference type="Proteomes" id="UP001204015">
    <property type="component" value="Unassembled WGS sequence"/>
</dbReference>
<accession>A0ABT1BXX8</accession>
<evidence type="ECO:0000313" key="2">
    <source>
        <dbReference type="Proteomes" id="UP001204015"/>
    </source>
</evidence>
<dbReference type="RefSeq" id="WP_252761301.1">
    <property type="nucleotide sequence ID" value="NZ_JAMXLY010000033.1"/>
</dbReference>
<name>A0ABT1BXX8_9BACT</name>
<reference evidence="1 2" key="1">
    <citation type="submission" date="2022-06" db="EMBL/GenBank/DDBJ databases">
        <title>A taxonomic note on the genus Prevotella: Description of four novel genera and emended description of the genera Hallella and Xylanibacter.</title>
        <authorList>
            <person name="Hitch T.C.A."/>
        </authorList>
    </citation>
    <scope>NUCLEOTIDE SEQUENCE [LARGE SCALE GENOMIC DNA]</scope>
    <source>
        <strain evidence="1 2">DSM 100619</strain>
    </source>
</reference>
<keyword evidence="2" id="KW-1185">Reference proteome</keyword>